<feature type="compositionally biased region" description="Polar residues" evidence="3">
    <location>
        <begin position="1721"/>
        <end position="1733"/>
    </location>
</feature>
<dbReference type="OrthoDB" id="200660at2759"/>
<feature type="compositionally biased region" description="Basic residues" evidence="3">
    <location>
        <begin position="1770"/>
        <end position="1779"/>
    </location>
</feature>
<accession>A0A9K3LI28</accession>
<dbReference type="Pfam" id="PF20168">
    <property type="entry name" value="PDS5"/>
    <property type="match status" value="3"/>
</dbReference>
<feature type="compositionally biased region" description="Basic and acidic residues" evidence="3">
    <location>
        <begin position="1674"/>
        <end position="1688"/>
    </location>
</feature>
<feature type="compositionally biased region" description="Basic residues" evidence="3">
    <location>
        <begin position="172"/>
        <end position="198"/>
    </location>
</feature>
<feature type="region of interest" description="Disordered" evidence="3">
    <location>
        <begin position="1"/>
        <end position="20"/>
    </location>
</feature>
<dbReference type="PANTHER" id="PTHR12663:SF0">
    <property type="entry name" value="PRECOCIOUS DISSOCIATION OF SISTERS 5, ISOFORM A"/>
    <property type="match status" value="1"/>
</dbReference>
<comment type="caution">
    <text evidence="4">The sequence shown here is derived from an EMBL/GenBank/DDBJ whole genome shotgun (WGS) entry which is preliminary data.</text>
</comment>
<dbReference type="Proteomes" id="UP000693970">
    <property type="component" value="Unassembled WGS sequence"/>
</dbReference>
<dbReference type="PANTHER" id="PTHR12663">
    <property type="entry name" value="ANDROGEN INDUCED INHIBITOR OF PROLIFERATION AS3 / PDS5-RELATED"/>
    <property type="match status" value="1"/>
</dbReference>
<keyword evidence="2" id="KW-0539">Nucleus</keyword>
<organism evidence="4 5">
    <name type="scientific">Nitzschia inconspicua</name>
    <dbReference type="NCBI Taxonomy" id="303405"/>
    <lineage>
        <taxon>Eukaryota</taxon>
        <taxon>Sar</taxon>
        <taxon>Stramenopiles</taxon>
        <taxon>Ochrophyta</taxon>
        <taxon>Bacillariophyta</taxon>
        <taxon>Bacillariophyceae</taxon>
        <taxon>Bacillariophycidae</taxon>
        <taxon>Bacillariales</taxon>
        <taxon>Bacillariaceae</taxon>
        <taxon>Nitzschia</taxon>
    </lineage>
</organism>
<feature type="region of interest" description="Disordered" evidence="3">
    <location>
        <begin position="664"/>
        <end position="716"/>
    </location>
</feature>
<dbReference type="EMBL" id="JAGRRH010000010">
    <property type="protein sequence ID" value="KAG7362780.1"/>
    <property type="molecule type" value="Genomic_DNA"/>
</dbReference>
<feature type="region of interest" description="Disordered" evidence="3">
    <location>
        <begin position="1573"/>
        <end position="1847"/>
    </location>
</feature>
<feature type="compositionally biased region" description="Polar residues" evidence="3">
    <location>
        <begin position="1742"/>
        <end position="1753"/>
    </location>
</feature>
<dbReference type="GO" id="GO:0005634">
    <property type="term" value="C:nucleus"/>
    <property type="evidence" value="ECO:0007669"/>
    <property type="project" value="UniProtKB-SubCell"/>
</dbReference>
<keyword evidence="5" id="KW-1185">Reference proteome</keyword>
<reference evidence="4" key="1">
    <citation type="journal article" date="2021" name="Sci. Rep.">
        <title>Diploid genomic architecture of Nitzschia inconspicua, an elite biomass production diatom.</title>
        <authorList>
            <person name="Oliver A."/>
            <person name="Podell S."/>
            <person name="Pinowska A."/>
            <person name="Traller J.C."/>
            <person name="Smith S.R."/>
            <person name="McClure R."/>
            <person name="Beliaev A."/>
            <person name="Bohutskyi P."/>
            <person name="Hill E.A."/>
            <person name="Rabines A."/>
            <person name="Zheng H."/>
            <person name="Allen L.Z."/>
            <person name="Kuo A."/>
            <person name="Grigoriev I.V."/>
            <person name="Allen A.E."/>
            <person name="Hazlebeck D."/>
            <person name="Allen E.E."/>
        </authorList>
    </citation>
    <scope>NUCLEOTIDE SEQUENCE</scope>
    <source>
        <strain evidence="4">Hildebrandi</strain>
    </source>
</reference>
<feature type="region of interest" description="Disordered" evidence="3">
    <location>
        <begin position="380"/>
        <end position="419"/>
    </location>
</feature>
<evidence type="ECO:0008006" key="6">
    <source>
        <dbReference type="Google" id="ProtNLM"/>
    </source>
</evidence>
<feature type="compositionally biased region" description="Low complexity" evidence="3">
    <location>
        <begin position="1"/>
        <end position="17"/>
    </location>
</feature>
<evidence type="ECO:0000256" key="1">
    <source>
        <dbReference type="ARBA" id="ARBA00004123"/>
    </source>
</evidence>
<dbReference type="GO" id="GO:0007064">
    <property type="term" value="P:mitotic sister chromatid cohesion"/>
    <property type="evidence" value="ECO:0007669"/>
    <property type="project" value="InterPro"/>
</dbReference>
<feature type="compositionally biased region" description="Basic residues" evidence="3">
    <location>
        <begin position="685"/>
        <end position="694"/>
    </location>
</feature>
<comment type="subcellular location">
    <subcellularLocation>
        <location evidence="1">Nucleus</location>
    </subcellularLocation>
</comment>
<protein>
    <recommendedName>
        <fullName evidence="6">Sister chromatid cohesion protein</fullName>
    </recommendedName>
</protein>
<feature type="compositionally biased region" description="Basic and acidic residues" evidence="3">
    <location>
        <begin position="1796"/>
        <end position="1806"/>
    </location>
</feature>
<feature type="compositionally biased region" description="Basic and acidic residues" evidence="3">
    <location>
        <begin position="1612"/>
        <end position="1632"/>
    </location>
</feature>
<proteinExistence type="predicted"/>
<name>A0A9K3LI28_9STRA</name>
<evidence type="ECO:0000256" key="2">
    <source>
        <dbReference type="ARBA" id="ARBA00023242"/>
    </source>
</evidence>
<feature type="compositionally biased region" description="Basic and acidic residues" evidence="3">
    <location>
        <begin position="1587"/>
        <end position="1596"/>
    </location>
</feature>
<reference evidence="4" key="2">
    <citation type="submission" date="2021-04" db="EMBL/GenBank/DDBJ databases">
        <authorList>
            <person name="Podell S."/>
        </authorList>
    </citation>
    <scope>NUCLEOTIDE SEQUENCE</scope>
    <source>
        <strain evidence="4">Hildebrandi</strain>
    </source>
</reference>
<sequence length="1847" mass="206417">MSSQHSTAATSSVSSSSENNGMAMVGESGRILSAKYLQNATNKRDLIVRLRKVLQLLREDEDVEVGNRAYPGLNSLCHALTKFVNHRDKEIRLYTASSCMELFTIYAPEAPWTTNETLEIFRQTIRQIGNLAHTTSTKQPHFYDYYRMLELMAEVKIPVLLVDLYKVNDDHHKKRMARNKKKDQAKKENHRSRNRPGRKTAALDDAADSDLTEPEDVGEQDDDDDDSVNDGTSQEALQILTDLFRTLLDSVRVEHPREILDFCEKTMTSSIEEFFESTLLPVPILDQILLSIGQGRNVLVLQQQQQQQQESVQSKATVRSSKRRLAEPLTVGVPQYIQQMNPSYIVASAVLRHNMERLSSPIATLLNGLVNSDSRSIGESSLSSQLEEKRDKGHWNNPDENAEKSNTIVKKGKQKKEPEMTLAEKSILEMAENIGKPQPQQQDSHVTSNVWNIIYELQFVAPSILTTIVGNLASHIGTADFGQRVMVTQTLGKIFATGKKNELNLTRALEYSPCFRQWLERSEDRRLEIRRLMLPHLLALAKACPPSASPTPTAEKVELIRDVQNTLLRRLIKDPSVPFRLEVIQGLCNIAYQHRRILSKDLMDRIGMQVLSKNKEERKNALTGLVQMYFRQYLKFHLQPVSEGGDDCPLNFVLDVLAQCCRRPPAGGESSEIENRLSLLSPKGNGRRRPGRRTSRADDSDSEQEEDEGDGEVQETENHDDFEYYQWIPPLLFQSFSYTDSFDSEMRSRVFMLVDDLLLGSELPLPDNKRRLTSTARATGLAVIVDVVRNRAPLAWRWLRELLDTRAKLQTTLKSYIDARADIRNHVTGSEEFLAAESKAMNLLESVASMTPAPSGATPTPGDQHPVLEKFHSIKDRHVFRILATITHPNHSVNARVRAMDDAPKRVKAAGAGEAATSWVRSLVRRCAMGDFLNQDIVHHCILLAHECFHHEEYVASQRFLTCVQMAAIGFPQLCASEEDFVTLTELFRDCSGVSPTSSKNKIIRDCGLITTLSAVLAAASPHRAIGEKPTKCEEDIHTQLIHLCREGTPEQARHATATVVALLKPKEGPVLTQEQNHAFFPLLHTLVTPSQLSIASTSKSTKLASVLVALAELADHAPKLFETEKQGQAALKFALNIVLLGRKAAKSTADWNGDEFRNSNEEDGDDLNTPTRRRRSKAKKTNEIEEHLSPTNQCKCLVDDDNLSITCRTLCAAIEFICTFIRSSVLTDKVSKQAMSLDIQQLIENFINALSIVVRDEGMPPSSRDRKFFGLRQDRAALRQCAAINILRLCDTRLGLDQKHLSTQRWHLLAGMFLDEERVVRSAMMEELGEMLTANGKYAASFGQGAMAPRLRFLAFAVLCTDGDHNANHSPANGGAANVGKHIHNVLGNAHGCVSHLRRVYEAGAAQARANGEEAEKRYQTFTKVTVMPEYSVPFAFHLLAFRRETPPAESGRKKGTDEDYVGEISMRSDDKAVATLTKRIRNLFEILTATADGNNVSFLLRMTEIISAKNPKLGIRETEDGEVSQRKLLKVCQVSREVLLSLVKRDDNLTAFPGQIFIPVNLFSQSRPKRQAPAHVAGPSLGDVRSLDNTDGKEVVSPPERTYDETVDALEVKGTDEPSRFSRDSSESRESLLSSQETKLESDISPLPTRMKRKSAESAATVSSRPVHIKRSRESSDDRFVIERTPNKSVHFSPDRPVEFGELSPIVKNPSPNDALVSSGETKTRGTTPPTQLALLSAATVKSPTPVSSDSISKELDGEPDSQTPKPISKRRTRRIRPSNEKENVSAAKKRRKSNNERPHDIKTIKIVRKHSPNMKTSKNDKTKAIRQGVKRKTAKGVDPLDFDG</sequence>
<evidence type="ECO:0000256" key="3">
    <source>
        <dbReference type="SAM" id="MobiDB-lite"/>
    </source>
</evidence>
<dbReference type="GO" id="GO:0000785">
    <property type="term" value="C:chromatin"/>
    <property type="evidence" value="ECO:0007669"/>
    <property type="project" value="TreeGrafter"/>
</dbReference>
<feature type="compositionally biased region" description="Acidic residues" evidence="3">
    <location>
        <begin position="205"/>
        <end position="228"/>
    </location>
</feature>
<gene>
    <name evidence="4" type="ORF">IV203_026140</name>
</gene>
<evidence type="ECO:0000313" key="4">
    <source>
        <dbReference type="EMBL" id="KAG7362780.1"/>
    </source>
</evidence>
<feature type="region of interest" description="Disordered" evidence="3">
    <location>
        <begin position="1152"/>
        <end position="1184"/>
    </location>
</feature>
<dbReference type="GO" id="GO:0006281">
    <property type="term" value="P:DNA repair"/>
    <property type="evidence" value="ECO:0007669"/>
    <property type="project" value="TreeGrafter"/>
</dbReference>
<evidence type="ECO:0000313" key="5">
    <source>
        <dbReference type="Proteomes" id="UP000693970"/>
    </source>
</evidence>
<feature type="compositionally biased region" description="Acidic residues" evidence="3">
    <location>
        <begin position="700"/>
        <end position="715"/>
    </location>
</feature>
<dbReference type="InterPro" id="IPR039776">
    <property type="entry name" value="Pds5"/>
</dbReference>
<feature type="region of interest" description="Disordered" evidence="3">
    <location>
        <begin position="172"/>
        <end position="231"/>
    </location>
</feature>